<feature type="chain" id="PRO_5011005752" description="YceI-like domain protein" evidence="1">
    <location>
        <begin position="24"/>
        <end position="197"/>
    </location>
</feature>
<keyword evidence="3" id="KW-1185">Reference proteome</keyword>
<accession>A0A1Y5TN43</accession>
<dbReference type="Proteomes" id="UP000193077">
    <property type="component" value="Unassembled WGS sequence"/>
</dbReference>
<keyword evidence="1" id="KW-0732">Signal</keyword>
<proteinExistence type="predicted"/>
<sequence length="197" mass="20975">MKHLTRLATAALMTTSLATFAQAGGHANWTSVADQSSIAFGSIKKDTVGEVHHFEDVIGTVSEAGELAVSIQLGSVETYIDIRNERMIEHVFRAADAKATLAGEVDMEELDALGVGETTLTDFEGVLSLGGLEADIEAELLVARLSEDRVLVTTANMIMLSTADLGIDAGIDTLMKLAKLPGITRVTPVTVRMVFEK</sequence>
<dbReference type="AlphaFoldDB" id="A0A1Y5TN43"/>
<dbReference type="InterPro" id="IPR027016">
    <property type="entry name" value="UCP029811"/>
</dbReference>
<dbReference type="SUPFAM" id="SSF101874">
    <property type="entry name" value="YceI-like"/>
    <property type="match status" value="1"/>
</dbReference>
<organism evidence="2 3">
    <name type="scientific">Falsiruegeria litorea R37</name>
    <dbReference type="NCBI Taxonomy" id="1200284"/>
    <lineage>
        <taxon>Bacteria</taxon>
        <taxon>Pseudomonadati</taxon>
        <taxon>Pseudomonadota</taxon>
        <taxon>Alphaproteobacteria</taxon>
        <taxon>Rhodobacterales</taxon>
        <taxon>Roseobacteraceae</taxon>
        <taxon>Falsiruegeria</taxon>
    </lineage>
</organism>
<feature type="signal peptide" evidence="1">
    <location>
        <begin position="1"/>
        <end position="23"/>
    </location>
</feature>
<dbReference type="Gene3D" id="2.40.128.110">
    <property type="entry name" value="Lipid/polyisoprenoid-binding, YceI-like"/>
    <property type="match status" value="1"/>
</dbReference>
<evidence type="ECO:0000256" key="1">
    <source>
        <dbReference type="SAM" id="SignalP"/>
    </source>
</evidence>
<dbReference type="RefSeq" id="WP_235820462.1">
    <property type="nucleotide sequence ID" value="NZ_FWFO01000004.1"/>
</dbReference>
<dbReference type="PIRSF" id="PIRSF029811">
    <property type="entry name" value="UCP029811"/>
    <property type="match status" value="1"/>
</dbReference>
<protein>
    <recommendedName>
        <fullName evidence="4">YceI-like domain protein</fullName>
    </recommendedName>
</protein>
<name>A0A1Y5TN43_9RHOB</name>
<evidence type="ECO:0008006" key="4">
    <source>
        <dbReference type="Google" id="ProtNLM"/>
    </source>
</evidence>
<evidence type="ECO:0000313" key="3">
    <source>
        <dbReference type="Proteomes" id="UP000193077"/>
    </source>
</evidence>
<dbReference type="InterPro" id="IPR036761">
    <property type="entry name" value="TTHA0802/YceI-like_sf"/>
</dbReference>
<evidence type="ECO:0000313" key="2">
    <source>
        <dbReference type="EMBL" id="SLN67955.1"/>
    </source>
</evidence>
<dbReference type="EMBL" id="FWFO01000004">
    <property type="protein sequence ID" value="SLN67955.1"/>
    <property type="molecule type" value="Genomic_DNA"/>
</dbReference>
<reference evidence="2 3" key="1">
    <citation type="submission" date="2017-03" db="EMBL/GenBank/DDBJ databases">
        <authorList>
            <person name="Afonso C.L."/>
            <person name="Miller P.J."/>
            <person name="Scott M.A."/>
            <person name="Spackman E."/>
            <person name="Goraichik I."/>
            <person name="Dimitrov K.M."/>
            <person name="Suarez D.L."/>
            <person name="Swayne D.E."/>
        </authorList>
    </citation>
    <scope>NUCLEOTIDE SEQUENCE [LARGE SCALE GENOMIC DNA]</scope>
    <source>
        <strain evidence="2 3">CECT 7639</strain>
    </source>
</reference>
<gene>
    <name evidence="2" type="ORF">TRL7639_03930</name>
</gene>